<accession>A0A0N9RUV4</accession>
<dbReference type="KEGG" id="vg:26626562"/>
<evidence type="ECO:0000313" key="2">
    <source>
        <dbReference type="Proteomes" id="UP000202424"/>
    </source>
</evidence>
<protein>
    <submittedName>
        <fullName evidence="1">Uncharacterized protein</fullName>
    </submittedName>
</protein>
<evidence type="ECO:0000313" key="1">
    <source>
        <dbReference type="EMBL" id="ALH47012.1"/>
    </source>
</evidence>
<dbReference type="Proteomes" id="UP000202424">
    <property type="component" value="Segment"/>
</dbReference>
<dbReference type="RefSeq" id="YP_009199372.1">
    <property type="nucleotide sequence ID" value="NC_028808.2"/>
</dbReference>
<keyword evidence="2" id="KW-1185">Reference proteome</keyword>
<reference evidence="1 2" key="1">
    <citation type="journal article" date="2017" name="MBio">
        <title>Novel 'Superspreader' Bacteriophages Promote Horizontal Gene Transfer by Transformation.</title>
        <authorList>
            <person name="Keen E.C."/>
            <person name="Bliskovsky V.V."/>
            <person name="Malagon F."/>
            <person name="Baker J.D."/>
            <person name="Prince J.S."/>
            <person name="Klaus J.S."/>
            <person name="Adhya S.L."/>
        </authorList>
    </citation>
    <scope>NUCLEOTIDE SEQUENCE [LARGE SCALE GENOMIC DNA]</scope>
</reference>
<dbReference type="GeneID" id="26626562"/>
<proteinExistence type="predicted"/>
<dbReference type="OrthoDB" id="18450at10239"/>
<dbReference type="EMBL" id="KT454805">
    <property type="protein sequence ID" value="ALH47012.1"/>
    <property type="molecule type" value="Genomic_DNA"/>
</dbReference>
<sequence length="97" mass="11379">MSRLQVVFPICDFVLEREFDLYEEITDDMTWSVVEEAIKKLYGGLLNPANKKLTTKQVSEPYTTYDASKTPFENTCFELLIGGNKVNYFFVREYRDD</sequence>
<organism evidence="1 2">
    <name type="scientific">Escherichia phage phiSUSP1</name>
    <dbReference type="NCBI Taxonomy" id="1718606"/>
    <lineage>
        <taxon>Viruses</taxon>
        <taxon>Duplodnaviria</taxon>
        <taxon>Heunggongvirae</taxon>
        <taxon>Uroviricota</taxon>
        <taxon>Caudoviricetes</taxon>
        <taxon>Andersonviridae</taxon>
        <taxon>Ounavirinae</taxon>
        <taxon>Mooglevirus</taxon>
        <taxon>Mooglevirus susp1</taxon>
        <taxon>Suspvirus SUSP1</taxon>
    </lineage>
</organism>
<name>A0A0N9RUV4_9CAUD</name>